<evidence type="ECO:0000313" key="2">
    <source>
        <dbReference type="Proteomes" id="UP000683925"/>
    </source>
</evidence>
<sequence>MENIIKAAKEILKFIGVAIISEYAIPTHFNNNITDSFDCGIFTLLSLLYTYQNQPYDYYQQIVTKYRQLILQNLAIVGFQIEISQELLERIIKL</sequence>
<dbReference type="EMBL" id="CAJJDP010000031">
    <property type="protein sequence ID" value="CAD8155794.1"/>
    <property type="molecule type" value="Genomic_DNA"/>
</dbReference>
<gene>
    <name evidence="1" type="ORF">POCTA_138.1.T0310124</name>
</gene>
<dbReference type="Proteomes" id="UP000683925">
    <property type="component" value="Unassembled WGS sequence"/>
</dbReference>
<keyword evidence="2" id="KW-1185">Reference proteome</keyword>
<name>A0A8S1TV48_PAROT</name>
<protein>
    <submittedName>
        <fullName evidence="1">Uncharacterized protein</fullName>
    </submittedName>
</protein>
<dbReference type="OrthoDB" id="307141at2759"/>
<organism evidence="1 2">
    <name type="scientific">Paramecium octaurelia</name>
    <dbReference type="NCBI Taxonomy" id="43137"/>
    <lineage>
        <taxon>Eukaryota</taxon>
        <taxon>Sar</taxon>
        <taxon>Alveolata</taxon>
        <taxon>Ciliophora</taxon>
        <taxon>Intramacronucleata</taxon>
        <taxon>Oligohymenophorea</taxon>
        <taxon>Peniculida</taxon>
        <taxon>Parameciidae</taxon>
        <taxon>Paramecium</taxon>
    </lineage>
</organism>
<comment type="caution">
    <text evidence="1">The sequence shown here is derived from an EMBL/GenBank/DDBJ whole genome shotgun (WGS) entry which is preliminary data.</text>
</comment>
<reference evidence="1" key="1">
    <citation type="submission" date="2021-01" db="EMBL/GenBank/DDBJ databases">
        <authorList>
            <consortium name="Genoscope - CEA"/>
            <person name="William W."/>
        </authorList>
    </citation>
    <scope>NUCLEOTIDE SEQUENCE</scope>
</reference>
<evidence type="ECO:0000313" key="1">
    <source>
        <dbReference type="EMBL" id="CAD8155794.1"/>
    </source>
</evidence>
<proteinExistence type="predicted"/>
<accession>A0A8S1TV48</accession>
<dbReference type="AlphaFoldDB" id="A0A8S1TV48"/>